<organism evidence="7 8">
    <name type="scientific">Chaetura pelagica</name>
    <name type="common">Chimney swift</name>
    <name type="synonym">Hirundo pelagica</name>
    <dbReference type="NCBI Taxonomy" id="8897"/>
    <lineage>
        <taxon>Eukaryota</taxon>
        <taxon>Metazoa</taxon>
        <taxon>Chordata</taxon>
        <taxon>Craniata</taxon>
        <taxon>Vertebrata</taxon>
        <taxon>Euteleostomi</taxon>
        <taxon>Archelosauria</taxon>
        <taxon>Archosauria</taxon>
        <taxon>Dinosauria</taxon>
        <taxon>Saurischia</taxon>
        <taxon>Theropoda</taxon>
        <taxon>Coelurosauria</taxon>
        <taxon>Aves</taxon>
        <taxon>Neognathae</taxon>
        <taxon>Neoaves</taxon>
        <taxon>Strisores</taxon>
        <taxon>Apodiformes</taxon>
        <taxon>Apodidae</taxon>
        <taxon>Apodinae</taxon>
        <taxon>Chaetura</taxon>
    </lineage>
</organism>
<feature type="non-terminal residue" evidence="7">
    <location>
        <position position="1"/>
    </location>
</feature>
<comment type="similarity">
    <text evidence="1 5">Belongs to the avian keratin family.</text>
</comment>
<evidence type="ECO:0000313" key="8">
    <source>
        <dbReference type="Proteomes" id="UP000031515"/>
    </source>
</evidence>
<reference evidence="8" key="2">
    <citation type="journal article" date="2014" name="Science">
        <title>Comparative genomics reveals insights into avian genome evolution and adaptation.</title>
        <authorList>
            <consortium name="Avian Genome Consortium"/>
            <person name="Zhang G."/>
            <person name="Li C."/>
            <person name="Li Q."/>
            <person name="Li B."/>
            <person name="Larkin D.M."/>
            <person name="Lee C."/>
            <person name="Storz J.F."/>
            <person name="Antunes A."/>
            <person name="Greenwold M.J."/>
            <person name="Meredith R.W."/>
            <person name="Odeen A."/>
            <person name="Cui J."/>
            <person name="Zhou Q."/>
            <person name="Xu L."/>
            <person name="Pan H."/>
            <person name="Wang Z."/>
            <person name="Jin L."/>
            <person name="Zhang P."/>
            <person name="Hu H."/>
            <person name="Yang W."/>
            <person name="Hu J."/>
            <person name="Xiao J."/>
            <person name="Yang Z."/>
            <person name="Liu Y."/>
            <person name="Xie Q."/>
            <person name="Yu H."/>
            <person name="Lian J."/>
            <person name="Wen P."/>
            <person name="Zhang F."/>
            <person name="Li H."/>
            <person name="Zeng Y."/>
            <person name="Xiong Z."/>
            <person name="Liu S."/>
            <person name="Zhou L."/>
            <person name="Huang Z."/>
            <person name="An N."/>
            <person name="Wang J."/>
            <person name="Zheng Q."/>
            <person name="Xiong Y."/>
            <person name="Wang G."/>
            <person name="Wang B."/>
            <person name="Wang J."/>
            <person name="Fan Y."/>
            <person name="da Fonseca R.R."/>
            <person name="Alfaro-Nunez A."/>
            <person name="Schubert M."/>
            <person name="Orlando L."/>
            <person name="Mourier T."/>
            <person name="Howard J.T."/>
            <person name="Ganapathy G."/>
            <person name="Pfenning A."/>
            <person name="Whitney O."/>
            <person name="Rivas M.V."/>
            <person name="Hara E."/>
            <person name="Smith J."/>
            <person name="Farre M."/>
            <person name="Narayan J."/>
            <person name="Slavov G."/>
            <person name="Romanov M.N."/>
            <person name="Borges R."/>
            <person name="Machado J.P."/>
            <person name="Khan I."/>
            <person name="Springer M.S."/>
            <person name="Gatesy J."/>
            <person name="Hoffmann F.G."/>
            <person name="Opazo J.C."/>
            <person name="Hastad O."/>
            <person name="Sawyer R.H."/>
            <person name="Kim H."/>
            <person name="Kim K.W."/>
            <person name="Kim H.J."/>
            <person name="Cho S."/>
            <person name="Li N."/>
            <person name="Huang Y."/>
            <person name="Bruford M.W."/>
            <person name="Zhan X."/>
            <person name="Dixon A."/>
            <person name="Bertelsen M.F."/>
            <person name="Derryberry E."/>
            <person name="Warren W."/>
            <person name="Wilson R.K."/>
            <person name="Li S."/>
            <person name="Ray D.A."/>
            <person name="Green R.E."/>
            <person name="O'Brien S.J."/>
            <person name="Griffin D."/>
            <person name="Johnson W.E."/>
            <person name="Haussler D."/>
            <person name="Ryder O.A."/>
            <person name="Willerslev E."/>
            <person name="Graves G.R."/>
            <person name="Alstrom P."/>
            <person name="Fjeldsa J."/>
            <person name="Mindell D.P."/>
            <person name="Edwards S.V."/>
            <person name="Braun E.L."/>
            <person name="Rahbek C."/>
            <person name="Burt D.W."/>
            <person name="Houde P."/>
            <person name="Zhang Y."/>
            <person name="Yang H."/>
            <person name="Wang J."/>
            <person name="Jarvis E.D."/>
            <person name="Gilbert M.T."/>
            <person name="Wang J."/>
        </authorList>
    </citation>
    <scope>NUCLEOTIDE SEQUENCE [LARGE SCALE GENOMIC DNA]</scope>
</reference>
<accession>A0A093DHZ3</accession>
<keyword evidence="8" id="KW-1185">Reference proteome</keyword>
<feature type="region of interest" description="Disordered" evidence="6">
    <location>
        <begin position="90"/>
        <end position="111"/>
    </location>
</feature>
<reference evidence="7 8" key="1">
    <citation type="submission" date="2013-08" db="EMBL/GenBank/DDBJ databases">
        <title>Genome evolution of avian class.</title>
        <authorList>
            <person name="Zhang G."/>
            <person name="Li C."/>
        </authorList>
    </citation>
    <scope>NUCLEOTIDE SEQUENCE [LARGE SCALE GENOMIC DNA]</scope>
    <source>
        <strain evidence="7">M959</strain>
    </source>
</reference>
<feature type="non-terminal residue" evidence="7">
    <location>
        <position position="111"/>
    </location>
</feature>
<sequence>SCSQPCESGCTEVPTYSVNELCIRSCPESTAVVHPPPVYLTFPGPIIASCPQYSEVHSGRPLYPIGSGGGGMGSGGGGMGSGGGGMGMGSGGGGMGMGSGGGGMGMGSGGG</sequence>
<dbReference type="Proteomes" id="UP000031515">
    <property type="component" value="Unassembled WGS sequence"/>
</dbReference>
<dbReference type="Pfam" id="PF02422">
    <property type="entry name" value="Keratin"/>
    <property type="match status" value="1"/>
</dbReference>
<name>A0A093DHZ3_CHAPE</name>
<evidence type="ECO:0000256" key="6">
    <source>
        <dbReference type="SAM" id="MobiDB-lite"/>
    </source>
</evidence>
<dbReference type="GO" id="GO:0005200">
    <property type="term" value="F:structural constituent of cytoskeleton"/>
    <property type="evidence" value="ECO:0007669"/>
    <property type="project" value="InterPro"/>
</dbReference>
<evidence type="ECO:0000256" key="1">
    <source>
        <dbReference type="ARBA" id="ARBA00008702"/>
    </source>
</evidence>
<evidence type="ECO:0000256" key="5">
    <source>
        <dbReference type="RuleBase" id="RU364002"/>
    </source>
</evidence>
<dbReference type="PANTHER" id="PTHR31203">
    <property type="entry name" value="BETA-KERATIN-RELATED PROTEIN-RELATED"/>
    <property type="match status" value="1"/>
</dbReference>
<dbReference type="AlphaFoldDB" id="A0A093DHZ3"/>
<dbReference type="GO" id="GO:0005882">
    <property type="term" value="C:intermediate filament"/>
    <property type="evidence" value="ECO:0007669"/>
    <property type="project" value="UniProtKB-KW"/>
</dbReference>
<protein>
    <recommendedName>
        <fullName evidence="5">Keratin</fullName>
    </recommendedName>
</protein>
<keyword evidence="3 5" id="KW-0416">Keratin</keyword>
<comment type="subunit">
    <text evidence="2 5">The avian keratins (F-ker, S-ker, C-ker and B-ker) are a complex mixture of very similar polypeptides.</text>
</comment>
<evidence type="ECO:0000313" key="7">
    <source>
        <dbReference type="EMBL" id="KFU89120.1"/>
    </source>
</evidence>
<gene>
    <name evidence="7" type="ORF">M959_11936</name>
</gene>
<dbReference type="PANTHER" id="PTHR31203:SF1">
    <property type="entry name" value="BETA-KERATIN-RELATED PROTEIN-RELATED"/>
    <property type="match status" value="1"/>
</dbReference>
<evidence type="ECO:0000256" key="4">
    <source>
        <dbReference type="ARBA" id="ARBA00022990"/>
    </source>
</evidence>
<evidence type="ECO:0000256" key="3">
    <source>
        <dbReference type="ARBA" id="ARBA00022744"/>
    </source>
</evidence>
<evidence type="ECO:0000256" key="2">
    <source>
        <dbReference type="ARBA" id="ARBA00011806"/>
    </source>
</evidence>
<dbReference type="InterPro" id="IPR003461">
    <property type="entry name" value="Keratin"/>
</dbReference>
<keyword evidence="4" id="KW-0007">Acetylation</keyword>
<dbReference type="EMBL" id="KN126361">
    <property type="protein sequence ID" value="KFU89120.1"/>
    <property type="molecule type" value="Genomic_DNA"/>
</dbReference>
<proteinExistence type="inferred from homology"/>